<keyword evidence="2" id="KW-1185">Reference proteome</keyword>
<organism evidence="1 2">
    <name type="scientific">Novipirellula caenicola</name>
    <dbReference type="NCBI Taxonomy" id="1536901"/>
    <lineage>
        <taxon>Bacteria</taxon>
        <taxon>Pseudomonadati</taxon>
        <taxon>Planctomycetota</taxon>
        <taxon>Planctomycetia</taxon>
        <taxon>Pirellulales</taxon>
        <taxon>Pirellulaceae</taxon>
        <taxon>Novipirellula</taxon>
    </lineage>
</organism>
<comment type="caution">
    <text evidence="1">The sequence shown here is derived from an EMBL/GenBank/DDBJ whole genome shotgun (WGS) entry which is preliminary data.</text>
</comment>
<sequence length="191" mass="22182">MVLLLCRQKDWCDRNISRCKPGDFNLSVAPMFLSLIYDVTRPSNRRLTNPISERCRRRRCGVKQLASFGIRLAMVLLLSRQKDWCDRKISRCWLGDFNLSVAPICRSLICDVTRPSNRRLTNPISDKCRRRRCGVKQLASCGIRLALDLLWSRQKDWCDRKISRCKPGDSNLFVAPMFLSLIYDVTRPGSR</sequence>
<reference evidence="1 2" key="1">
    <citation type="submission" date="2024-02" db="EMBL/GenBank/DDBJ databases">
        <title>Rhodopirellula caenicola NBRC 110016.</title>
        <authorList>
            <person name="Ichikawa N."/>
            <person name="Katano-Makiyama Y."/>
            <person name="Hidaka K."/>
        </authorList>
    </citation>
    <scope>NUCLEOTIDE SEQUENCE [LARGE SCALE GENOMIC DNA]</scope>
    <source>
        <strain evidence="1 2">NBRC 110016</strain>
    </source>
</reference>
<dbReference type="EMBL" id="BAABRO010000001">
    <property type="protein sequence ID" value="GAA5504682.1"/>
    <property type="molecule type" value="Genomic_DNA"/>
</dbReference>
<proteinExistence type="predicted"/>
<gene>
    <name evidence="1" type="ORF">Rcae01_00121</name>
</gene>
<dbReference type="Proteomes" id="UP001416858">
    <property type="component" value="Unassembled WGS sequence"/>
</dbReference>
<protein>
    <submittedName>
        <fullName evidence="1">Uncharacterized protein</fullName>
    </submittedName>
</protein>
<name>A0ABP9VLX2_9BACT</name>
<evidence type="ECO:0000313" key="1">
    <source>
        <dbReference type="EMBL" id="GAA5504682.1"/>
    </source>
</evidence>
<accession>A0ABP9VLX2</accession>
<evidence type="ECO:0000313" key="2">
    <source>
        <dbReference type="Proteomes" id="UP001416858"/>
    </source>
</evidence>